<dbReference type="InterPro" id="IPR011527">
    <property type="entry name" value="ABC1_TM_dom"/>
</dbReference>
<evidence type="ECO:0000313" key="10">
    <source>
        <dbReference type="Proteomes" id="UP000292052"/>
    </source>
</evidence>
<evidence type="ECO:0000256" key="1">
    <source>
        <dbReference type="ARBA" id="ARBA00022448"/>
    </source>
</evidence>
<feature type="domain" description="ABC transmembrane type-1" evidence="8">
    <location>
        <begin position="93"/>
        <end position="210"/>
    </location>
</feature>
<dbReference type="GO" id="GO:0140359">
    <property type="term" value="F:ABC-type transporter activity"/>
    <property type="evidence" value="ECO:0007669"/>
    <property type="project" value="InterPro"/>
</dbReference>
<keyword evidence="5 7" id="KW-1133">Transmembrane helix</keyword>
<dbReference type="GO" id="GO:0005524">
    <property type="term" value="F:ATP binding"/>
    <property type="evidence" value="ECO:0007669"/>
    <property type="project" value="UniProtKB-KW"/>
</dbReference>
<feature type="non-terminal residue" evidence="9">
    <location>
        <position position="241"/>
    </location>
</feature>
<accession>A0A482VC79</accession>
<gene>
    <name evidence="9" type="ORF">BDFB_010520</name>
</gene>
<dbReference type="PANTHER" id="PTHR24223">
    <property type="entry name" value="ATP-BINDING CASSETTE SUB-FAMILY C"/>
    <property type="match status" value="1"/>
</dbReference>
<evidence type="ECO:0000259" key="8">
    <source>
        <dbReference type="PROSITE" id="PS50929"/>
    </source>
</evidence>
<dbReference type="STRING" id="1661398.A0A482VC79"/>
<dbReference type="InterPro" id="IPR036640">
    <property type="entry name" value="ABC1_TM_sf"/>
</dbReference>
<dbReference type="Gene3D" id="1.20.1560.10">
    <property type="entry name" value="ABC transporter type 1, transmembrane domain"/>
    <property type="match status" value="1"/>
</dbReference>
<keyword evidence="2 7" id="KW-0812">Transmembrane</keyword>
<evidence type="ECO:0000256" key="5">
    <source>
        <dbReference type="ARBA" id="ARBA00022989"/>
    </source>
</evidence>
<evidence type="ECO:0000256" key="7">
    <source>
        <dbReference type="SAM" id="Phobius"/>
    </source>
</evidence>
<dbReference type="InterPro" id="IPR050173">
    <property type="entry name" value="ABC_transporter_C-like"/>
</dbReference>
<dbReference type="EMBL" id="QDEB01115316">
    <property type="protein sequence ID" value="RZB40852.1"/>
    <property type="molecule type" value="Genomic_DNA"/>
</dbReference>
<keyword evidence="4" id="KW-0067">ATP-binding</keyword>
<keyword evidence="10" id="KW-1185">Reference proteome</keyword>
<keyword evidence="3" id="KW-0547">Nucleotide-binding</keyword>
<evidence type="ECO:0000313" key="9">
    <source>
        <dbReference type="EMBL" id="RZB40852.1"/>
    </source>
</evidence>
<dbReference type="AlphaFoldDB" id="A0A482VC79"/>
<proteinExistence type="predicted"/>
<evidence type="ECO:0000256" key="3">
    <source>
        <dbReference type="ARBA" id="ARBA00022741"/>
    </source>
</evidence>
<dbReference type="Proteomes" id="UP000292052">
    <property type="component" value="Unassembled WGS sequence"/>
</dbReference>
<feature type="transmembrane region" description="Helical" evidence="7">
    <location>
        <begin position="125"/>
        <end position="148"/>
    </location>
</feature>
<dbReference type="SUPFAM" id="SSF90123">
    <property type="entry name" value="ABC transporter transmembrane region"/>
    <property type="match status" value="1"/>
</dbReference>
<dbReference type="PANTHER" id="PTHR24223:SF448">
    <property type="entry name" value="FI20146P1-RELATED"/>
    <property type="match status" value="1"/>
</dbReference>
<comment type="caution">
    <text evidence="9">The sequence shown here is derived from an EMBL/GenBank/DDBJ whole genome shotgun (WGS) entry which is preliminary data.</text>
</comment>
<organism evidence="9 10">
    <name type="scientific">Asbolus verrucosus</name>
    <name type="common">Desert ironclad beetle</name>
    <dbReference type="NCBI Taxonomy" id="1661398"/>
    <lineage>
        <taxon>Eukaryota</taxon>
        <taxon>Metazoa</taxon>
        <taxon>Ecdysozoa</taxon>
        <taxon>Arthropoda</taxon>
        <taxon>Hexapoda</taxon>
        <taxon>Insecta</taxon>
        <taxon>Pterygota</taxon>
        <taxon>Neoptera</taxon>
        <taxon>Endopterygota</taxon>
        <taxon>Coleoptera</taxon>
        <taxon>Polyphaga</taxon>
        <taxon>Cucujiformia</taxon>
        <taxon>Tenebrionidae</taxon>
        <taxon>Pimeliinae</taxon>
        <taxon>Asbolus</taxon>
    </lineage>
</organism>
<dbReference type="PROSITE" id="PS50929">
    <property type="entry name" value="ABC_TM1F"/>
    <property type="match status" value="1"/>
</dbReference>
<dbReference type="OrthoDB" id="6782173at2759"/>
<keyword evidence="6 7" id="KW-0472">Membrane</keyword>
<protein>
    <submittedName>
        <fullName evidence="9">ABC membrane domain containing protein</fullName>
    </submittedName>
</protein>
<name>A0A482VC79_ASBVE</name>
<evidence type="ECO:0000256" key="6">
    <source>
        <dbReference type="ARBA" id="ARBA00023136"/>
    </source>
</evidence>
<reference evidence="9 10" key="1">
    <citation type="submission" date="2017-03" db="EMBL/GenBank/DDBJ databases">
        <title>Genome of the blue death feigning beetle - Asbolus verrucosus.</title>
        <authorList>
            <person name="Rider S.D."/>
        </authorList>
    </citation>
    <scope>NUCLEOTIDE SEQUENCE [LARGE SCALE GENOMIC DNA]</scope>
    <source>
        <strain evidence="9">Butters</strain>
        <tissue evidence="9">Head and leg muscle</tissue>
    </source>
</reference>
<evidence type="ECO:0000256" key="2">
    <source>
        <dbReference type="ARBA" id="ARBA00022692"/>
    </source>
</evidence>
<sequence length="241" mass="28299">MNHLEKHKRKIHPIESTNVFSKYLFLYTLKFFRKNLREEDLYEVPINYESKIIDEHLEKKWKPPQIREKKVSVVRLLLNCYGLNFFLLGLMKMITSAIMLIVQPYTTGKLISYFAIQTTLSQRDAYFYAALLIVLKLLNCIFLHNYYLLLAGLGIKVRTALCTLIYKKILKVDQLHFKNIGKVLTLITKDVNAFKIFIDYGNDVWIGMFQTKNRTGCIGWNGFLVDPNPFSNIHFCKNLDE</sequence>
<feature type="transmembrane region" description="Helical" evidence="7">
    <location>
        <begin position="76"/>
        <end position="105"/>
    </location>
</feature>
<evidence type="ECO:0000256" key="4">
    <source>
        <dbReference type="ARBA" id="ARBA00022840"/>
    </source>
</evidence>
<dbReference type="GO" id="GO:0016020">
    <property type="term" value="C:membrane"/>
    <property type="evidence" value="ECO:0007669"/>
    <property type="project" value="InterPro"/>
</dbReference>
<keyword evidence="1" id="KW-0813">Transport</keyword>